<sequence>MRKPLALLLFLFVLNSCSDEQGEKTSAILAAPQNKTSDYSYQLQGVTIRDPYHWLEVEDSPERNDWLIQQQSLTRGYFSKLIPQKPRDGLGHENTIGYHIVFPKKLNHMLYYLKQKTLSRQFLLERWNLSSNEAELTIELEITDDKPVASSLSPGGRYYGILFQRQNLNTGISGENRFQWRLFDLANEKFTSHELPETSVKTHLHWLEHNRSILISSGNQVIRQKLIPKTSNPQVIFDVGRLVTSPQDWSIDVQISTDNSALVLKGLNKSEEKLRYWVKSLELNDPFMADSLIPPTTKDYRFIGSHGDTFYFQTTLAASRGRIISINRSKPASKYWREVIQEQDSVLVNAKLINNEWLLHYVDNTKHQWFIARLNGESQKPLNIPHHTATKIAQLIRGEDFKVLLSSSNISTPGEIYLLDFLNGELKLLHSGRKSLAQLESKVFFYRSSDGSRIPLTLYSRGGLRKSEMNRVLISTHQGLGQHFPETYNYVYRQWLDNNGIVAIPHIRGGGTYGLNWHEATTSNQQIKAAEDLNAAIDWLVDKNYTSKPYVTALGENNAATTLLQAVILSPDKWSALVLKNPTADFIQYYQTNNKPWLNHLEIESSKQGVAKLLAMSPYHNFPNAQYPATLIIDTVTRSKQSKLVALWQNNQLADKPILLMNASKGLFNFESYQWPIEDLSYRFLKNESDLMSLTPDKTKAL</sequence>
<evidence type="ECO:0000256" key="1">
    <source>
        <dbReference type="ARBA" id="ARBA00022670"/>
    </source>
</evidence>
<dbReference type="GO" id="GO:0004252">
    <property type="term" value="F:serine-type endopeptidase activity"/>
    <property type="evidence" value="ECO:0007669"/>
    <property type="project" value="InterPro"/>
</dbReference>
<evidence type="ECO:0000313" key="7">
    <source>
        <dbReference type="Proteomes" id="UP000094147"/>
    </source>
</evidence>
<dbReference type="SUPFAM" id="SSF53474">
    <property type="entry name" value="alpha/beta-Hydrolases"/>
    <property type="match status" value="1"/>
</dbReference>
<reference evidence="7" key="1">
    <citation type="submission" date="2015-08" db="EMBL/GenBank/DDBJ databases">
        <authorList>
            <person name="Kim K.M."/>
        </authorList>
    </citation>
    <scope>NUCLEOTIDE SEQUENCE [LARGE SCALE GENOMIC DNA]</scope>
    <source>
        <strain evidence="7">KCTC 23892</strain>
    </source>
</reference>
<organism evidence="6 7">
    <name type="scientific">Kangiella sediminilitoris</name>
    <dbReference type="NCBI Taxonomy" id="1144748"/>
    <lineage>
        <taxon>Bacteria</taxon>
        <taxon>Pseudomonadati</taxon>
        <taxon>Pseudomonadota</taxon>
        <taxon>Gammaproteobacteria</taxon>
        <taxon>Kangiellales</taxon>
        <taxon>Kangiellaceae</taxon>
        <taxon>Kangiella</taxon>
    </lineage>
</organism>
<dbReference type="GO" id="GO:0006508">
    <property type="term" value="P:proteolysis"/>
    <property type="evidence" value="ECO:0007669"/>
    <property type="project" value="UniProtKB-KW"/>
</dbReference>
<evidence type="ECO:0008006" key="8">
    <source>
        <dbReference type="Google" id="ProtNLM"/>
    </source>
</evidence>
<dbReference type="Pfam" id="PF02897">
    <property type="entry name" value="Peptidase_S9_N"/>
    <property type="match status" value="1"/>
</dbReference>
<dbReference type="InterPro" id="IPR023302">
    <property type="entry name" value="Pept_S9A_N"/>
</dbReference>
<dbReference type="PRINTS" id="PR00862">
    <property type="entry name" value="PROLIGOPTASE"/>
</dbReference>
<dbReference type="PANTHER" id="PTHR42881">
    <property type="entry name" value="PROLYL ENDOPEPTIDASE"/>
    <property type="match status" value="1"/>
</dbReference>
<dbReference type="EMBL" id="CP012418">
    <property type="protein sequence ID" value="AOE50059.1"/>
    <property type="molecule type" value="Genomic_DNA"/>
</dbReference>
<dbReference type="AlphaFoldDB" id="A0A1B3BB89"/>
<dbReference type="InterPro" id="IPR002470">
    <property type="entry name" value="Peptidase_S9A"/>
</dbReference>
<evidence type="ECO:0000259" key="5">
    <source>
        <dbReference type="Pfam" id="PF02897"/>
    </source>
</evidence>
<dbReference type="InterPro" id="IPR051167">
    <property type="entry name" value="Prolyl_oligopep/macrocyclase"/>
</dbReference>
<dbReference type="InterPro" id="IPR001375">
    <property type="entry name" value="Peptidase_S9_cat"/>
</dbReference>
<dbReference type="Proteomes" id="UP000094147">
    <property type="component" value="Chromosome"/>
</dbReference>
<dbReference type="Gene3D" id="3.40.50.1820">
    <property type="entry name" value="alpha/beta hydrolase"/>
    <property type="match status" value="1"/>
</dbReference>
<accession>A0A1B3BB89</accession>
<feature type="domain" description="Peptidase S9A N-terminal" evidence="5">
    <location>
        <begin position="40"/>
        <end position="429"/>
    </location>
</feature>
<evidence type="ECO:0000256" key="3">
    <source>
        <dbReference type="ARBA" id="ARBA00022825"/>
    </source>
</evidence>
<evidence type="ECO:0000259" key="4">
    <source>
        <dbReference type="Pfam" id="PF00326"/>
    </source>
</evidence>
<dbReference type="SUPFAM" id="SSF50993">
    <property type="entry name" value="Peptidase/esterase 'gauge' domain"/>
    <property type="match status" value="1"/>
</dbReference>
<proteinExistence type="predicted"/>
<evidence type="ECO:0000313" key="6">
    <source>
        <dbReference type="EMBL" id="AOE50059.1"/>
    </source>
</evidence>
<dbReference type="InterPro" id="IPR029058">
    <property type="entry name" value="AB_hydrolase_fold"/>
</dbReference>
<dbReference type="Gene3D" id="2.130.10.120">
    <property type="entry name" value="Prolyl oligopeptidase, N-terminal domain"/>
    <property type="match status" value="1"/>
</dbReference>
<dbReference type="Pfam" id="PF00326">
    <property type="entry name" value="Peptidase_S9"/>
    <property type="match status" value="1"/>
</dbReference>
<dbReference type="RefSeq" id="WP_068991606.1">
    <property type="nucleotide sequence ID" value="NZ_CP012418.1"/>
</dbReference>
<dbReference type="GO" id="GO:0005829">
    <property type="term" value="C:cytosol"/>
    <property type="evidence" value="ECO:0007669"/>
    <property type="project" value="TreeGrafter"/>
</dbReference>
<keyword evidence="1" id="KW-0645">Protease</keyword>
<dbReference type="KEGG" id="ksd:KS2013_1346"/>
<keyword evidence="3" id="KW-0720">Serine protease</keyword>
<dbReference type="OrthoDB" id="9801421at2"/>
<feature type="domain" description="Peptidase S9 prolyl oligopeptidase catalytic" evidence="4">
    <location>
        <begin position="494"/>
        <end position="633"/>
    </location>
</feature>
<dbReference type="GO" id="GO:0070012">
    <property type="term" value="F:oligopeptidase activity"/>
    <property type="evidence" value="ECO:0007669"/>
    <property type="project" value="TreeGrafter"/>
</dbReference>
<protein>
    <recommendedName>
        <fullName evidence="8">Prolyl oligopeptidase</fullName>
    </recommendedName>
</protein>
<keyword evidence="2" id="KW-0378">Hydrolase</keyword>
<dbReference type="PANTHER" id="PTHR42881:SF13">
    <property type="entry name" value="PROLYL ENDOPEPTIDASE"/>
    <property type="match status" value="1"/>
</dbReference>
<gene>
    <name evidence="6" type="ORF">KS2013_1346</name>
</gene>
<evidence type="ECO:0000256" key="2">
    <source>
        <dbReference type="ARBA" id="ARBA00022801"/>
    </source>
</evidence>
<keyword evidence="7" id="KW-1185">Reference proteome</keyword>
<name>A0A1B3BB89_9GAMM</name>
<dbReference type="STRING" id="1144748.KS2013_1346"/>